<keyword evidence="7" id="KW-1185">Reference proteome</keyword>
<feature type="region of interest" description="Disordered" evidence="5">
    <location>
        <begin position="1"/>
        <end position="21"/>
    </location>
</feature>
<keyword evidence="2 4" id="KW-0689">Ribosomal protein</keyword>
<dbReference type="PROSITE" id="PS00948">
    <property type="entry name" value="RIBOSOMAL_S7E"/>
    <property type="match status" value="1"/>
</dbReference>
<dbReference type="GO" id="GO:0030686">
    <property type="term" value="C:90S preribosome"/>
    <property type="evidence" value="ECO:0007669"/>
    <property type="project" value="TreeGrafter"/>
</dbReference>
<accession>A0A0C3B483</accession>
<dbReference type="InterPro" id="IPR047861">
    <property type="entry name" value="Ribosomal_eS7_CS"/>
</dbReference>
<feature type="compositionally biased region" description="Polar residues" evidence="5">
    <location>
        <begin position="1"/>
        <end position="13"/>
    </location>
</feature>
<dbReference type="OrthoDB" id="1724687at2759"/>
<dbReference type="Proteomes" id="UP000054097">
    <property type="component" value="Unassembled WGS sequence"/>
</dbReference>
<dbReference type="PANTHER" id="PTHR11278:SF0">
    <property type="entry name" value="SMALL RIBOSOMAL SUBUNIT PROTEIN ES7"/>
    <property type="match status" value="1"/>
</dbReference>
<organism evidence="6 7">
    <name type="scientific">Serendipita vermifera MAFF 305830</name>
    <dbReference type="NCBI Taxonomy" id="933852"/>
    <lineage>
        <taxon>Eukaryota</taxon>
        <taxon>Fungi</taxon>
        <taxon>Dikarya</taxon>
        <taxon>Basidiomycota</taxon>
        <taxon>Agaricomycotina</taxon>
        <taxon>Agaricomycetes</taxon>
        <taxon>Sebacinales</taxon>
        <taxon>Serendipitaceae</taxon>
        <taxon>Serendipita</taxon>
    </lineage>
</organism>
<dbReference type="GO" id="GO:0006412">
    <property type="term" value="P:translation"/>
    <property type="evidence" value="ECO:0007669"/>
    <property type="project" value="InterPro"/>
</dbReference>
<dbReference type="GO" id="GO:0003735">
    <property type="term" value="F:structural constituent of ribosome"/>
    <property type="evidence" value="ECO:0007669"/>
    <property type="project" value="InterPro"/>
</dbReference>
<evidence type="ECO:0000256" key="2">
    <source>
        <dbReference type="ARBA" id="ARBA00022980"/>
    </source>
</evidence>
<dbReference type="InterPro" id="IPR000554">
    <property type="entry name" value="Ribosomal_eS7"/>
</dbReference>
<dbReference type="Pfam" id="PF01251">
    <property type="entry name" value="Ribosomal_S7e"/>
    <property type="match status" value="1"/>
</dbReference>
<evidence type="ECO:0000256" key="1">
    <source>
        <dbReference type="ARBA" id="ARBA00007820"/>
    </source>
</evidence>
<dbReference type="HOGENOM" id="CLU_088621_1_2_1"/>
<keyword evidence="3 4" id="KW-0687">Ribonucleoprotein</keyword>
<dbReference type="GO" id="GO:0022627">
    <property type="term" value="C:cytosolic small ribosomal subunit"/>
    <property type="evidence" value="ECO:0007669"/>
    <property type="project" value="TreeGrafter"/>
</dbReference>
<sequence>MSVTHKIQRTANAPTGPPSELETRVAQSLVELESNVPELKSELRPLQISAAREVDVKGGKKAVVVFVPVPQLKAYRKVHARLTRELEKKFSDKHVVFIAQRRTLAKPTRTSRVKQKRPRSRTLTDVHDKILEDLVFPTEIVGKRTRVSTDGSKLLKVLLDSKDSNSLEYKLDSFSSVYRRLTGKEVTFEFPVVAVE</sequence>
<reference evidence="6 7" key="1">
    <citation type="submission" date="2014-04" db="EMBL/GenBank/DDBJ databases">
        <authorList>
            <consortium name="DOE Joint Genome Institute"/>
            <person name="Kuo A."/>
            <person name="Zuccaro A."/>
            <person name="Kohler A."/>
            <person name="Nagy L.G."/>
            <person name="Floudas D."/>
            <person name="Copeland A."/>
            <person name="Barry K.W."/>
            <person name="Cichocki N."/>
            <person name="Veneault-Fourrey C."/>
            <person name="LaButti K."/>
            <person name="Lindquist E.A."/>
            <person name="Lipzen A."/>
            <person name="Lundell T."/>
            <person name="Morin E."/>
            <person name="Murat C."/>
            <person name="Sun H."/>
            <person name="Tunlid A."/>
            <person name="Henrissat B."/>
            <person name="Grigoriev I.V."/>
            <person name="Hibbett D.S."/>
            <person name="Martin F."/>
            <person name="Nordberg H.P."/>
            <person name="Cantor M.N."/>
            <person name="Hua S.X."/>
        </authorList>
    </citation>
    <scope>NUCLEOTIDE SEQUENCE [LARGE SCALE GENOMIC DNA]</scope>
    <source>
        <strain evidence="6 7">MAFF 305830</strain>
    </source>
</reference>
<dbReference type="AlphaFoldDB" id="A0A0C3B483"/>
<dbReference type="GO" id="GO:0042274">
    <property type="term" value="P:ribosomal small subunit biogenesis"/>
    <property type="evidence" value="ECO:0007669"/>
    <property type="project" value="TreeGrafter"/>
</dbReference>
<comment type="similarity">
    <text evidence="1 4">Belongs to the eukaryotic ribosomal protein eS7 family.</text>
</comment>
<reference evidence="7" key="2">
    <citation type="submission" date="2015-01" db="EMBL/GenBank/DDBJ databases">
        <title>Evolutionary Origins and Diversification of the Mycorrhizal Mutualists.</title>
        <authorList>
            <consortium name="DOE Joint Genome Institute"/>
            <consortium name="Mycorrhizal Genomics Consortium"/>
            <person name="Kohler A."/>
            <person name="Kuo A."/>
            <person name="Nagy L.G."/>
            <person name="Floudas D."/>
            <person name="Copeland A."/>
            <person name="Barry K.W."/>
            <person name="Cichocki N."/>
            <person name="Veneault-Fourrey C."/>
            <person name="LaButti K."/>
            <person name="Lindquist E.A."/>
            <person name="Lipzen A."/>
            <person name="Lundell T."/>
            <person name="Morin E."/>
            <person name="Murat C."/>
            <person name="Riley R."/>
            <person name="Ohm R."/>
            <person name="Sun H."/>
            <person name="Tunlid A."/>
            <person name="Henrissat B."/>
            <person name="Grigoriev I.V."/>
            <person name="Hibbett D.S."/>
            <person name="Martin F."/>
        </authorList>
    </citation>
    <scope>NUCLEOTIDE SEQUENCE [LARGE SCALE GENOMIC DNA]</scope>
    <source>
        <strain evidence="7">MAFF 305830</strain>
    </source>
</reference>
<proteinExistence type="inferred from homology"/>
<dbReference type="GO" id="GO:0032040">
    <property type="term" value="C:small-subunit processome"/>
    <property type="evidence" value="ECO:0007669"/>
    <property type="project" value="TreeGrafter"/>
</dbReference>
<dbReference type="GO" id="GO:0006364">
    <property type="term" value="P:rRNA processing"/>
    <property type="evidence" value="ECO:0007669"/>
    <property type="project" value="TreeGrafter"/>
</dbReference>
<evidence type="ECO:0000256" key="5">
    <source>
        <dbReference type="SAM" id="MobiDB-lite"/>
    </source>
</evidence>
<dbReference type="STRING" id="933852.A0A0C3B483"/>
<evidence type="ECO:0000313" key="7">
    <source>
        <dbReference type="Proteomes" id="UP000054097"/>
    </source>
</evidence>
<evidence type="ECO:0000313" key="6">
    <source>
        <dbReference type="EMBL" id="KIM26301.1"/>
    </source>
</evidence>
<name>A0A0C3B483_SERVB</name>
<dbReference type="EMBL" id="KN824307">
    <property type="protein sequence ID" value="KIM26301.1"/>
    <property type="molecule type" value="Genomic_DNA"/>
</dbReference>
<evidence type="ECO:0000256" key="4">
    <source>
        <dbReference type="RuleBase" id="RU364105"/>
    </source>
</evidence>
<protein>
    <recommendedName>
        <fullName evidence="4">40S ribosomal protein S7</fullName>
    </recommendedName>
</protein>
<gene>
    <name evidence="6" type="ORF">M408DRAFT_73006</name>
</gene>
<dbReference type="PANTHER" id="PTHR11278">
    <property type="entry name" value="40S RIBOSOMAL PROTEIN S7"/>
    <property type="match status" value="1"/>
</dbReference>
<evidence type="ECO:0000256" key="3">
    <source>
        <dbReference type="ARBA" id="ARBA00023274"/>
    </source>
</evidence>